<comment type="caution">
    <text evidence="3">The sequence shown here is derived from an EMBL/GenBank/DDBJ whole genome shotgun (WGS) entry which is preliminary data.</text>
</comment>
<dbReference type="InterPro" id="IPR010987">
    <property type="entry name" value="Glutathione-S-Trfase_C-like"/>
</dbReference>
<evidence type="ECO:0000259" key="2">
    <source>
        <dbReference type="PROSITE" id="PS50405"/>
    </source>
</evidence>
<dbReference type="RefSeq" id="WP_107845791.1">
    <property type="nucleotide sequence ID" value="NZ_QBKS01000001.1"/>
</dbReference>
<dbReference type="AlphaFoldDB" id="A0A2T6BNS0"/>
<dbReference type="SUPFAM" id="SSF47616">
    <property type="entry name" value="GST C-terminal domain-like"/>
    <property type="match status" value="1"/>
</dbReference>
<dbReference type="PANTHER" id="PTHR44051:SF8">
    <property type="entry name" value="GLUTATHIONE S-TRANSFERASE GSTA"/>
    <property type="match status" value="1"/>
</dbReference>
<dbReference type="InterPro" id="IPR040079">
    <property type="entry name" value="Glutathione_S-Trfase"/>
</dbReference>
<proteinExistence type="predicted"/>
<accession>A0A2T6BNS0</accession>
<keyword evidence="3" id="KW-0808">Transferase</keyword>
<sequence>MYTLIGVTPSRAFRVKWLLEELGQPYEQINAGPHSPEALEHNPSGKIPALVDDGAVLTDSTAIMTYLADKHDGMTFKAGTLGRARQDGFTNLILDEFDAVLWSAARHSFILPKDKRVPEIKDTLKWEFAEAQSRLVAQMGDGPFLMGDRLTIADVVLGHCLGWAITAKFGITEPRLSDYLNTLKVRPAYKAARAS</sequence>
<feature type="domain" description="GST C-terminal" evidence="2">
    <location>
        <begin position="79"/>
        <end position="195"/>
    </location>
</feature>
<gene>
    <name evidence="3" type="ORF">C8N43_2386</name>
</gene>
<dbReference type="SFLD" id="SFLDS00019">
    <property type="entry name" value="Glutathione_Transferase_(cytos"/>
    <property type="match status" value="1"/>
</dbReference>
<dbReference type="Pfam" id="PF13410">
    <property type="entry name" value="GST_C_2"/>
    <property type="match status" value="1"/>
</dbReference>
<feature type="domain" description="GST N-terminal" evidence="1">
    <location>
        <begin position="1"/>
        <end position="75"/>
    </location>
</feature>
<dbReference type="CDD" id="cd03046">
    <property type="entry name" value="GST_N_GTT1_like"/>
    <property type="match status" value="1"/>
</dbReference>
<dbReference type="Pfam" id="PF13417">
    <property type="entry name" value="GST_N_3"/>
    <property type="match status" value="1"/>
</dbReference>
<dbReference type="InterPro" id="IPR036282">
    <property type="entry name" value="Glutathione-S-Trfase_C_sf"/>
</dbReference>
<evidence type="ECO:0000313" key="3">
    <source>
        <dbReference type="EMBL" id="PTX57715.1"/>
    </source>
</evidence>
<keyword evidence="4" id="KW-1185">Reference proteome</keyword>
<dbReference type="PROSITE" id="PS50405">
    <property type="entry name" value="GST_CTER"/>
    <property type="match status" value="1"/>
</dbReference>
<dbReference type="OrthoDB" id="9810080at2"/>
<dbReference type="InterPro" id="IPR004045">
    <property type="entry name" value="Glutathione_S-Trfase_N"/>
</dbReference>
<reference evidence="3 4" key="1">
    <citation type="submission" date="2018-04" db="EMBL/GenBank/DDBJ databases">
        <title>Genomic Encyclopedia of Archaeal and Bacterial Type Strains, Phase II (KMG-II): from individual species to whole genera.</title>
        <authorList>
            <person name="Goeker M."/>
        </authorList>
    </citation>
    <scope>NUCLEOTIDE SEQUENCE [LARGE SCALE GENOMIC DNA]</scope>
    <source>
        <strain evidence="3 4">DSM 100977</strain>
    </source>
</reference>
<organism evidence="3 4">
    <name type="scientific">Litoreibacter ponti</name>
    <dbReference type="NCBI Taxonomy" id="1510457"/>
    <lineage>
        <taxon>Bacteria</taxon>
        <taxon>Pseudomonadati</taxon>
        <taxon>Pseudomonadota</taxon>
        <taxon>Alphaproteobacteria</taxon>
        <taxon>Rhodobacterales</taxon>
        <taxon>Roseobacteraceae</taxon>
        <taxon>Litoreibacter</taxon>
    </lineage>
</organism>
<name>A0A2T6BNS0_9RHOB</name>
<dbReference type="Gene3D" id="3.40.30.10">
    <property type="entry name" value="Glutaredoxin"/>
    <property type="match status" value="1"/>
</dbReference>
<dbReference type="PROSITE" id="PS50404">
    <property type="entry name" value="GST_NTER"/>
    <property type="match status" value="1"/>
</dbReference>
<protein>
    <submittedName>
        <fullName evidence="3">Glutathione S-transferase</fullName>
    </submittedName>
</protein>
<dbReference type="SFLD" id="SFLDG00358">
    <property type="entry name" value="Main_(cytGST)"/>
    <property type="match status" value="1"/>
</dbReference>
<dbReference type="EMBL" id="QBKS01000001">
    <property type="protein sequence ID" value="PTX57715.1"/>
    <property type="molecule type" value="Genomic_DNA"/>
</dbReference>
<evidence type="ECO:0000259" key="1">
    <source>
        <dbReference type="PROSITE" id="PS50404"/>
    </source>
</evidence>
<dbReference type="PANTHER" id="PTHR44051">
    <property type="entry name" value="GLUTATHIONE S-TRANSFERASE-RELATED"/>
    <property type="match status" value="1"/>
</dbReference>
<dbReference type="Proteomes" id="UP000243978">
    <property type="component" value="Unassembled WGS sequence"/>
</dbReference>
<evidence type="ECO:0000313" key="4">
    <source>
        <dbReference type="Proteomes" id="UP000243978"/>
    </source>
</evidence>
<dbReference type="GO" id="GO:0016740">
    <property type="term" value="F:transferase activity"/>
    <property type="evidence" value="ECO:0007669"/>
    <property type="project" value="UniProtKB-KW"/>
</dbReference>
<dbReference type="SUPFAM" id="SSF52833">
    <property type="entry name" value="Thioredoxin-like"/>
    <property type="match status" value="1"/>
</dbReference>
<dbReference type="Gene3D" id="1.20.1050.10">
    <property type="match status" value="1"/>
</dbReference>
<dbReference type="InterPro" id="IPR036249">
    <property type="entry name" value="Thioredoxin-like_sf"/>
</dbReference>